<evidence type="ECO:0000256" key="4">
    <source>
        <dbReference type="ARBA" id="ARBA00022989"/>
    </source>
</evidence>
<sequence>MPAPATVRLATGFALGVAAVQCLPELPAAWTLWLPAALLALGWRRGRPFWGALALGLIWAYGHGAARLAEHLPPATERQTAIIEGVILDIPSPQERGVRFDFAVDRLLEPGATDGWPRRLRLSWYDAPAAAPQAGERWRFRVKLRPPRGLANPGGFDYELWLFEQGIRAIGYVRKSADNRRLDDGGGRWLSPRAWRGAIHERIAASLAGSPVLGLVEALALGVDDAITQPQWRVLRRTGTLHLIAVSGSHIGGIAGLVFFVTQRLCARPGLVRWPPPSVAAVAGMASALLYSALAGFSIPTQRALIMVAIAMGAVLARRHPNPVHILALALLAVLLHDPMAVLAAGFWLSFGAVALIAYGVSGRIAAPRRFWATMLTINLYTALGLAPLLLLFFGQISLVSPLANLLAVPVLGALLVPLCLVGAGLALVFPLAGTAALKLAATVLTLFWPVLDGLSEVPWAQWSRAEPPPWTLFPALLGAVWLLVPRGLPARWLGLVLWLPALTARIERPAPGEFLLTLLDVGQGLAAVVETRHKTLVFDTGPRLGPEFDMGAAVVEPYLRWRGIDTVDTLVVSHGDNDHIGGAHSVLALLKVRAAYSSVPERLPEFPAIPCRAGQSWSWDGVEFAMLGPLARSPKDNDNSCVLRVGGAHGSVLLTGDIERAAETLLVERHGAALGSDILVAPHHGSKTSSSPGFLAAVRPRWVLIPAGYLNPFGHPHPTVLARYSGLGAEISNTAATGALLFWTGGEPRLASQRRTHRHYWHEP</sequence>
<dbReference type="InterPro" id="IPR036866">
    <property type="entry name" value="RibonucZ/Hydroxyglut_hydro"/>
</dbReference>
<dbReference type="NCBIfam" id="TIGR00360">
    <property type="entry name" value="ComEC_N-term"/>
    <property type="match status" value="1"/>
</dbReference>
<dbReference type="GO" id="GO:0005886">
    <property type="term" value="C:plasma membrane"/>
    <property type="evidence" value="ECO:0007669"/>
    <property type="project" value="UniProtKB-SubCell"/>
</dbReference>
<dbReference type="AlphaFoldDB" id="A0A1Y6D0Y0"/>
<keyword evidence="9" id="KW-1185">Reference proteome</keyword>
<dbReference type="GO" id="GO:0030420">
    <property type="term" value="P:establishment of competence for transformation"/>
    <property type="evidence" value="ECO:0007669"/>
    <property type="project" value="InterPro"/>
</dbReference>
<dbReference type="InterPro" id="IPR004477">
    <property type="entry name" value="ComEC_N"/>
</dbReference>
<evidence type="ECO:0000256" key="6">
    <source>
        <dbReference type="SAM" id="Phobius"/>
    </source>
</evidence>
<dbReference type="Proteomes" id="UP000192923">
    <property type="component" value="Unassembled WGS sequence"/>
</dbReference>
<comment type="subcellular location">
    <subcellularLocation>
        <location evidence="1">Cell membrane</location>
        <topology evidence="1">Multi-pass membrane protein</topology>
    </subcellularLocation>
</comment>
<feature type="transmembrane region" description="Helical" evidence="6">
    <location>
        <begin position="274"/>
        <end position="297"/>
    </location>
</feature>
<dbReference type="PANTHER" id="PTHR30619">
    <property type="entry name" value="DNA INTERNALIZATION/COMPETENCE PROTEIN COMEC/REC2"/>
    <property type="match status" value="1"/>
</dbReference>
<feature type="transmembrane region" description="Helical" evidence="6">
    <location>
        <begin position="371"/>
        <end position="394"/>
    </location>
</feature>
<feature type="transmembrane region" description="Helical" evidence="6">
    <location>
        <begin position="406"/>
        <end position="429"/>
    </location>
</feature>
<dbReference type="Pfam" id="PF03772">
    <property type="entry name" value="Competence"/>
    <property type="match status" value="1"/>
</dbReference>
<evidence type="ECO:0000256" key="5">
    <source>
        <dbReference type="ARBA" id="ARBA00023136"/>
    </source>
</evidence>
<evidence type="ECO:0000313" key="9">
    <source>
        <dbReference type="Proteomes" id="UP000192923"/>
    </source>
</evidence>
<feature type="transmembrane region" description="Helical" evidence="6">
    <location>
        <begin position="48"/>
        <end position="69"/>
    </location>
</feature>
<feature type="domain" description="Metallo-beta-lactamase" evidence="7">
    <location>
        <begin position="524"/>
        <end position="710"/>
    </location>
</feature>
<dbReference type="PANTHER" id="PTHR30619:SF1">
    <property type="entry name" value="RECOMBINATION PROTEIN 2"/>
    <property type="match status" value="1"/>
</dbReference>
<evidence type="ECO:0000256" key="2">
    <source>
        <dbReference type="ARBA" id="ARBA00022475"/>
    </source>
</evidence>
<dbReference type="InterPro" id="IPR004797">
    <property type="entry name" value="Competence_ComEC/Rec2"/>
</dbReference>
<dbReference type="EMBL" id="FXAM01000001">
    <property type="protein sequence ID" value="SMF96579.1"/>
    <property type="molecule type" value="Genomic_DNA"/>
</dbReference>
<protein>
    <submittedName>
        <fullName evidence="8">Competence protein ComEC</fullName>
    </submittedName>
</protein>
<evidence type="ECO:0000256" key="1">
    <source>
        <dbReference type="ARBA" id="ARBA00004651"/>
    </source>
</evidence>
<evidence type="ECO:0000313" key="8">
    <source>
        <dbReference type="EMBL" id="SMF96579.1"/>
    </source>
</evidence>
<reference evidence="8 9" key="1">
    <citation type="submission" date="2016-12" db="EMBL/GenBank/DDBJ databases">
        <authorList>
            <person name="Song W.-J."/>
            <person name="Kurnit D.M."/>
        </authorList>
    </citation>
    <scope>NUCLEOTIDE SEQUENCE [LARGE SCALE GENOMIC DNA]</scope>
    <source>
        <strain evidence="8 9">175</strain>
    </source>
</reference>
<dbReference type="InterPro" id="IPR001279">
    <property type="entry name" value="Metallo-B-lactamas"/>
</dbReference>
<dbReference type="CDD" id="cd07731">
    <property type="entry name" value="ComA-like_MBL-fold"/>
    <property type="match status" value="1"/>
</dbReference>
<accession>A0A1Y6D0Y0</accession>
<gene>
    <name evidence="8" type="ORF">SAMN02949497_3981</name>
</gene>
<proteinExistence type="predicted"/>
<evidence type="ECO:0000256" key="3">
    <source>
        <dbReference type="ARBA" id="ARBA00022692"/>
    </source>
</evidence>
<dbReference type="Pfam" id="PF13567">
    <property type="entry name" value="DUF4131"/>
    <property type="match status" value="1"/>
</dbReference>
<dbReference type="InterPro" id="IPR052159">
    <property type="entry name" value="Competence_DNA_uptake"/>
</dbReference>
<dbReference type="NCBIfam" id="TIGR00361">
    <property type="entry name" value="ComEC_Rec2"/>
    <property type="match status" value="1"/>
</dbReference>
<keyword evidence="2" id="KW-1003">Cell membrane</keyword>
<keyword evidence="3 6" id="KW-0812">Transmembrane</keyword>
<dbReference type="Pfam" id="PF00753">
    <property type="entry name" value="Lactamase_B"/>
    <property type="match status" value="1"/>
</dbReference>
<organism evidence="8 9">
    <name type="scientific">Methylomagnum ishizawai</name>
    <dbReference type="NCBI Taxonomy" id="1760988"/>
    <lineage>
        <taxon>Bacteria</taxon>
        <taxon>Pseudomonadati</taxon>
        <taxon>Pseudomonadota</taxon>
        <taxon>Gammaproteobacteria</taxon>
        <taxon>Methylococcales</taxon>
        <taxon>Methylococcaceae</taxon>
        <taxon>Methylomagnum</taxon>
    </lineage>
</organism>
<dbReference type="Gene3D" id="3.60.15.10">
    <property type="entry name" value="Ribonuclease Z/Hydroxyacylglutathione hydrolase-like"/>
    <property type="match status" value="1"/>
</dbReference>
<dbReference type="InterPro" id="IPR025405">
    <property type="entry name" value="DUF4131"/>
</dbReference>
<evidence type="ECO:0000259" key="7">
    <source>
        <dbReference type="SMART" id="SM00849"/>
    </source>
</evidence>
<dbReference type="SMART" id="SM00849">
    <property type="entry name" value="Lactamase_B"/>
    <property type="match status" value="1"/>
</dbReference>
<dbReference type="InterPro" id="IPR035681">
    <property type="entry name" value="ComA-like_MBL"/>
</dbReference>
<keyword evidence="5 6" id="KW-0472">Membrane</keyword>
<dbReference type="SUPFAM" id="SSF56281">
    <property type="entry name" value="Metallo-hydrolase/oxidoreductase"/>
    <property type="match status" value="1"/>
</dbReference>
<feature type="transmembrane region" description="Helical" evidence="6">
    <location>
        <begin position="340"/>
        <end position="359"/>
    </location>
</feature>
<dbReference type="STRING" id="1760988.SAMN02949497_3981"/>
<feature type="transmembrane region" description="Helical" evidence="6">
    <location>
        <begin position="241"/>
        <end position="262"/>
    </location>
</feature>
<keyword evidence="4 6" id="KW-1133">Transmembrane helix</keyword>
<name>A0A1Y6D0Y0_9GAMM</name>